<dbReference type="AlphaFoldDB" id="A0A855D914"/>
<dbReference type="Proteomes" id="UP000224044">
    <property type="component" value="Unassembled WGS sequence"/>
</dbReference>
<comment type="caution">
    <text evidence="1">The sequence shown here is derived from an EMBL/GenBank/DDBJ whole genome shotgun (WGS) entry which is preliminary data.</text>
</comment>
<name>A0A855D914_9BACI</name>
<proteinExistence type="predicted"/>
<sequence>MSDQRRLRSELKQGLHQFTMTLYNSYRQTLSHEKSVEQISNCLIEENEYLTKQVMKQENTFNLGSLVEKVEKRAKDEKDPVKQFELYEDVEILLRAQELVTKYETGKGNK</sequence>
<organism evidence="1 2">
    <name type="scientific">Bacillus toyonensis</name>
    <dbReference type="NCBI Taxonomy" id="155322"/>
    <lineage>
        <taxon>Bacteria</taxon>
        <taxon>Bacillati</taxon>
        <taxon>Bacillota</taxon>
        <taxon>Bacilli</taxon>
        <taxon>Bacillales</taxon>
        <taxon>Bacillaceae</taxon>
        <taxon>Bacillus</taxon>
        <taxon>Bacillus cereus group</taxon>
    </lineage>
</organism>
<evidence type="ECO:0000313" key="1">
    <source>
        <dbReference type="EMBL" id="PHE10020.1"/>
    </source>
</evidence>
<gene>
    <name evidence="1" type="ORF">COF62_19660</name>
</gene>
<evidence type="ECO:0000313" key="2">
    <source>
        <dbReference type="Proteomes" id="UP000224044"/>
    </source>
</evidence>
<reference evidence="1 2" key="1">
    <citation type="submission" date="2017-09" db="EMBL/GenBank/DDBJ databases">
        <title>Large-scale bioinformatics analysis of Bacillus genomes uncovers conserved roles of natural products in bacterial physiology.</title>
        <authorList>
            <consortium name="Agbiome Team Llc"/>
            <person name="Bleich R.M."/>
            <person name="Grubbs K.J."/>
            <person name="Santa Maria K.C."/>
            <person name="Allen S.E."/>
            <person name="Farag S."/>
            <person name="Shank E.A."/>
            <person name="Bowers A."/>
        </authorList>
    </citation>
    <scope>NUCLEOTIDE SEQUENCE [LARGE SCALE GENOMIC DNA]</scope>
    <source>
        <strain evidence="1 2">AFS042148</strain>
    </source>
</reference>
<dbReference type="RefSeq" id="WP_097882111.1">
    <property type="nucleotide sequence ID" value="NZ_JBALNA010000031.1"/>
</dbReference>
<dbReference type="EMBL" id="NUSY01000030">
    <property type="protein sequence ID" value="PHE10020.1"/>
    <property type="molecule type" value="Genomic_DNA"/>
</dbReference>
<protein>
    <submittedName>
        <fullName evidence="1">Uncharacterized protein</fullName>
    </submittedName>
</protein>
<accession>A0A855D914</accession>